<reference evidence="2" key="1">
    <citation type="submission" date="2023-10" db="EMBL/GenBank/DDBJ databases">
        <title>Genome assembly of Pristionchus species.</title>
        <authorList>
            <person name="Yoshida K."/>
            <person name="Sommer R.J."/>
        </authorList>
    </citation>
    <scope>NUCLEOTIDE SEQUENCE</scope>
    <source>
        <strain evidence="2">RS0144</strain>
    </source>
</reference>
<gene>
    <name evidence="2" type="ORF">PENTCL1PPCAC_8071</name>
</gene>
<keyword evidence="1" id="KW-0472">Membrane</keyword>
<evidence type="ECO:0000313" key="2">
    <source>
        <dbReference type="EMBL" id="GMS85896.1"/>
    </source>
</evidence>
<feature type="transmembrane region" description="Helical" evidence="1">
    <location>
        <begin position="48"/>
        <end position="68"/>
    </location>
</feature>
<organism evidence="2 3">
    <name type="scientific">Pristionchus entomophagus</name>
    <dbReference type="NCBI Taxonomy" id="358040"/>
    <lineage>
        <taxon>Eukaryota</taxon>
        <taxon>Metazoa</taxon>
        <taxon>Ecdysozoa</taxon>
        <taxon>Nematoda</taxon>
        <taxon>Chromadorea</taxon>
        <taxon>Rhabditida</taxon>
        <taxon>Rhabditina</taxon>
        <taxon>Diplogasteromorpha</taxon>
        <taxon>Diplogasteroidea</taxon>
        <taxon>Neodiplogasteridae</taxon>
        <taxon>Pristionchus</taxon>
    </lineage>
</organism>
<dbReference type="AlphaFoldDB" id="A0AAV5T2E2"/>
<evidence type="ECO:0008006" key="4">
    <source>
        <dbReference type="Google" id="ProtNLM"/>
    </source>
</evidence>
<comment type="caution">
    <text evidence="2">The sequence shown here is derived from an EMBL/GenBank/DDBJ whole genome shotgun (WGS) entry which is preliminary data.</text>
</comment>
<protein>
    <recommendedName>
        <fullName evidence="4">G protein-coupled receptor</fullName>
    </recommendedName>
</protein>
<keyword evidence="1" id="KW-0812">Transmembrane</keyword>
<evidence type="ECO:0000313" key="3">
    <source>
        <dbReference type="Proteomes" id="UP001432027"/>
    </source>
</evidence>
<proteinExistence type="predicted"/>
<name>A0AAV5T2E2_9BILA</name>
<dbReference type="Proteomes" id="UP001432027">
    <property type="component" value="Unassembled WGS sequence"/>
</dbReference>
<evidence type="ECO:0000256" key="1">
    <source>
        <dbReference type="SAM" id="Phobius"/>
    </source>
</evidence>
<accession>A0AAV5T2E2</accession>
<feature type="non-terminal residue" evidence="2">
    <location>
        <position position="125"/>
    </location>
</feature>
<dbReference type="EMBL" id="BTSX01000002">
    <property type="protein sequence ID" value="GMS85896.1"/>
    <property type="molecule type" value="Genomic_DNA"/>
</dbReference>
<feature type="non-terminal residue" evidence="2">
    <location>
        <position position="1"/>
    </location>
</feature>
<keyword evidence="1" id="KW-1133">Transmembrane helix</keyword>
<keyword evidence="3" id="KW-1185">Reference proteome</keyword>
<sequence length="125" mass="13886">ALTKVLQDAVEIRAAAVAVVAEMTWIAKSLAVLFPDALIATVADSRRLASTVTILACIVAPSLIYVHLSRPTEIGKEIRQEIVAQHLENKSRKRSVYRFNRFFSNFSRIETVVLEGLCDSVLMEN</sequence>